<keyword evidence="3 10" id="KW-0716">Sensory transduction</keyword>
<evidence type="ECO:0000256" key="8">
    <source>
        <dbReference type="ARBA" id="ARBA00023170"/>
    </source>
</evidence>
<comment type="caution">
    <text evidence="10">Lacks conserved residue(s) required for the propagation of feature annotation.</text>
</comment>
<feature type="transmembrane region" description="Helical" evidence="10">
    <location>
        <begin position="284"/>
        <end position="304"/>
    </location>
</feature>
<evidence type="ECO:0000256" key="2">
    <source>
        <dbReference type="ARBA" id="ARBA00022475"/>
    </source>
</evidence>
<feature type="transmembrane region" description="Helical" evidence="10">
    <location>
        <begin position="68"/>
        <end position="89"/>
    </location>
</feature>
<reference evidence="11" key="1">
    <citation type="journal article" date="2023" name="G3 (Bethesda)">
        <title>Whole genome assemblies of Zophobas morio and Tenebrio molitor.</title>
        <authorList>
            <person name="Kaur S."/>
            <person name="Stinson S.A."/>
            <person name="diCenzo G.C."/>
        </authorList>
    </citation>
    <scope>NUCLEOTIDE SEQUENCE</scope>
    <source>
        <strain evidence="11">QUZm001</strain>
    </source>
</reference>
<dbReference type="AlphaFoldDB" id="A0AA38IU07"/>
<accession>A0AA38IU07</accession>
<gene>
    <name evidence="11" type="ORF">Zmor_007665</name>
</gene>
<dbReference type="InterPro" id="IPR004117">
    <property type="entry name" value="7tm6_olfct_rcpt"/>
</dbReference>
<keyword evidence="12" id="KW-1185">Reference proteome</keyword>
<dbReference type="GO" id="GO:0005886">
    <property type="term" value="C:plasma membrane"/>
    <property type="evidence" value="ECO:0007669"/>
    <property type="project" value="UniProtKB-SubCell"/>
</dbReference>
<comment type="subcellular location">
    <subcellularLocation>
        <location evidence="1 10">Cell membrane</location>
        <topology evidence="1 10">Multi-pass membrane protein</topology>
    </subcellularLocation>
</comment>
<evidence type="ECO:0000256" key="3">
    <source>
        <dbReference type="ARBA" id="ARBA00022606"/>
    </source>
</evidence>
<dbReference type="GO" id="GO:0007165">
    <property type="term" value="P:signal transduction"/>
    <property type="evidence" value="ECO:0007669"/>
    <property type="project" value="UniProtKB-KW"/>
</dbReference>
<feature type="transmembrane region" description="Helical" evidence="10">
    <location>
        <begin position="35"/>
        <end position="62"/>
    </location>
</feature>
<keyword evidence="6 10" id="KW-1133">Transmembrane helix</keyword>
<evidence type="ECO:0000256" key="5">
    <source>
        <dbReference type="ARBA" id="ARBA00022725"/>
    </source>
</evidence>
<keyword evidence="7 10" id="KW-0472">Membrane</keyword>
<keyword evidence="4 10" id="KW-0812">Transmembrane</keyword>
<evidence type="ECO:0000313" key="12">
    <source>
        <dbReference type="Proteomes" id="UP001168821"/>
    </source>
</evidence>
<keyword evidence="8 10" id="KW-0675">Receptor</keyword>
<evidence type="ECO:0000256" key="9">
    <source>
        <dbReference type="ARBA" id="ARBA00023224"/>
    </source>
</evidence>
<dbReference type="GO" id="GO:0004984">
    <property type="term" value="F:olfactory receptor activity"/>
    <property type="evidence" value="ECO:0007669"/>
    <property type="project" value="InterPro"/>
</dbReference>
<sequence>MERFFWRDMIGMNIYILRIVGLWPKNYEIYKPDWYFLYAAISTVLFMTPNVLFQTLNIIFVYSNLEALTETMLVCVAELLGLLKIYTFIKNIGMLKRLMVILESDIFQPKNSRQRLLVEPAIKLWKMIYHTLLGAVVPAVFLWLIFPILNGSAKKYALPFPAWYPYNFKKSYFYELTYLHQAIGTSLVALGDYNIDMLISALMMYMGAQCDILCDNLKSLGAESNDFGQKLKICVVHHKTILRFAENCNVFFNFIMLGQFFTSSICMAMALFRLALVTPSSFEFYTLLSSIMSVVMQIFTYCWFGDEVQSKSDAIAYAAFESAWTQQCLSDKKSMMIFIRRTLVPMKLSTFKLFYLTLETFVKILRSAVSYYTVLRQFGGLK</sequence>
<dbReference type="Proteomes" id="UP001168821">
    <property type="component" value="Unassembled WGS sequence"/>
</dbReference>
<evidence type="ECO:0000256" key="7">
    <source>
        <dbReference type="ARBA" id="ARBA00023136"/>
    </source>
</evidence>
<feature type="transmembrane region" description="Helical" evidence="10">
    <location>
        <begin position="132"/>
        <end position="152"/>
    </location>
</feature>
<name>A0AA38IU07_9CUCU</name>
<proteinExistence type="inferred from homology"/>
<dbReference type="GO" id="GO:0005549">
    <property type="term" value="F:odorant binding"/>
    <property type="evidence" value="ECO:0007669"/>
    <property type="project" value="InterPro"/>
</dbReference>
<comment type="similarity">
    <text evidence="10">Belongs to the insect chemoreceptor superfamily. Heteromeric odorant receptor channel (TC 1.A.69) family.</text>
</comment>
<evidence type="ECO:0000256" key="10">
    <source>
        <dbReference type="RuleBase" id="RU351113"/>
    </source>
</evidence>
<evidence type="ECO:0000313" key="11">
    <source>
        <dbReference type="EMBL" id="KAJ3663392.1"/>
    </source>
</evidence>
<evidence type="ECO:0000256" key="1">
    <source>
        <dbReference type="ARBA" id="ARBA00004651"/>
    </source>
</evidence>
<dbReference type="EMBL" id="JALNTZ010000002">
    <property type="protein sequence ID" value="KAJ3663392.1"/>
    <property type="molecule type" value="Genomic_DNA"/>
</dbReference>
<feature type="transmembrane region" description="Helical" evidence="10">
    <location>
        <begin position="172"/>
        <end position="195"/>
    </location>
</feature>
<keyword evidence="5 10" id="KW-0552">Olfaction</keyword>
<dbReference type="Pfam" id="PF02949">
    <property type="entry name" value="7tm_6"/>
    <property type="match status" value="1"/>
</dbReference>
<keyword evidence="9 10" id="KW-0807">Transducer</keyword>
<keyword evidence="2" id="KW-1003">Cell membrane</keyword>
<organism evidence="11 12">
    <name type="scientific">Zophobas morio</name>
    <dbReference type="NCBI Taxonomy" id="2755281"/>
    <lineage>
        <taxon>Eukaryota</taxon>
        <taxon>Metazoa</taxon>
        <taxon>Ecdysozoa</taxon>
        <taxon>Arthropoda</taxon>
        <taxon>Hexapoda</taxon>
        <taxon>Insecta</taxon>
        <taxon>Pterygota</taxon>
        <taxon>Neoptera</taxon>
        <taxon>Endopterygota</taxon>
        <taxon>Coleoptera</taxon>
        <taxon>Polyphaga</taxon>
        <taxon>Cucujiformia</taxon>
        <taxon>Tenebrionidae</taxon>
        <taxon>Zophobas</taxon>
    </lineage>
</organism>
<protein>
    <recommendedName>
        <fullName evidence="10">Odorant receptor</fullName>
    </recommendedName>
</protein>
<evidence type="ECO:0000256" key="6">
    <source>
        <dbReference type="ARBA" id="ARBA00022989"/>
    </source>
</evidence>
<dbReference type="PANTHER" id="PTHR21137:SF35">
    <property type="entry name" value="ODORANT RECEPTOR 19A-RELATED"/>
    <property type="match status" value="1"/>
</dbReference>
<evidence type="ECO:0000256" key="4">
    <source>
        <dbReference type="ARBA" id="ARBA00022692"/>
    </source>
</evidence>
<dbReference type="PANTHER" id="PTHR21137">
    <property type="entry name" value="ODORANT RECEPTOR"/>
    <property type="match status" value="1"/>
</dbReference>
<feature type="transmembrane region" description="Helical" evidence="10">
    <location>
        <begin position="250"/>
        <end position="272"/>
    </location>
</feature>
<comment type="caution">
    <text evidence="11">The sequence shown here is derived from an EMBL/GenBank/DDBJ whole genome shotgun (WGS) entry which is preliminary data.</text>
</comment>